<evidence type="ECO:0000256" key="6">
    <source>
        <dbReference type="ARBA" id="ARBA00023180"/>
    </source>
</evidence>
<dbReference type="PANTHER" id="PTHR24269:SF16">
    <property type="entry name" value="PROTEIN SLG1"/>
    <property type="match status" value="1"/>
</dbReference>
<feature type="transmembrane region" description="Helical" evidence="8">
    <location>
        <begin position="206"/>
        <end position="232"/>
    </location>
</feature>
<comment type="caution">
    <text evidence="11">The sequence shown here is derived from an EMBL/GenBank/DDBJ whole genome shotgun (WGS) entry which is preliminary data.</text>
</comment>
<evidence type="ECO:0000259" key="10">
    <source>
        <dbReference type="PROSITE" id="PS51212"/>
    </source>
</evidence>
<accession>A0A7J7KLH7</accession>
<dbReference type="SMART" id="SM00321">
    <property type="entry name" value="WSC"/>
    <property type="match status" value="1"/>
</dbReference>
<evidence type="ECO:0000256" key="9">
    <source>
        <dbReference type="SAM" id="SignalP"/>
    </source>
</evidence>
<comment type="subcellular location">
    <subcellularLocation>
        <location evidence="1">Membrane</location>
        <topology evidence="1">Single-pass membrane protein</topology>
    </subcellularLocation>
</comment>
<feature type="region of interest" description="Disordered" evidence="7">
    <location>
        <begin position="122"/>
        <end position="175"/>
    </location>
</feature>
<keyword evidence="5 8" id="KW-0472">Membrane</keyword>
<name>A0A7J7KLH7_BUGNE</name>
<reference evidence="11" key="1">
    <citation type="submission" date="2020-06" db="EMBL/GenBank/DDBJ databases">
        <title>Draft genome of Bugula neritina, a colonial animal packing powerful symbionts and potential medicines.</title>
        <authorList>
            <person name="Rayko M."/>
        </authorList>
    </citation>
    <scope>NUCLEOTIDE SEQUENCE [LARGE SCALE GENOMIC DNA]</scope>
    <source>
        <strain evidence="11">Kwan_BN1</strain>
    </source>
</reference>
<evidence type="ECO:0000256" key="2">
    <source>
        <dbReference type="ARBA" id="ARBA00022692"/>
    </source>
</evidence>
<dbReference type="Pfam" id="PF01822">
    <property type="entry name" value="WSC"/>
    <property type="match status" value="1"/>
</dbReference>
<dbReference type="OrthoDB" id="6160765at2759"/>
<dbReference type="Proteomes" id="UP000593567">
    <property type="component" value="Unassembled WGS sequence"/>
</dbReference>
<dbReference type="InterPro" id="IPR051836">
    <property type="entry name" value="Kremen_rcpt"/>
</dbReference>
<feature type="domain" description="WSC" evidence="10">
    <location>
        <begin position="24"/>
        <end position="115"/>
    </location>
</feature>
<sequence>MASNPLFLLILGVALAEATVLPYSHELIGCYQDRTRNRALSDKMDMGADATVEFCVSICYNLNFEYAGLQNRAMCYCGDSGYDKYGSSTRCNSKCSGDLSQTCGGKTRNSVYEIIPITTTAMPTTTSTTPTTTTSTTTTTPTTTTSTTTTTPTTTTTTMKSTLTTTSTTPDVPTTTTSISHQITAVDSISDVGNATLTDDGMPVILGVYIGAGVGVVAVAALIAILIWFLVARGIIKCRKDKPDNSLKYNNPSYMVTGITDRNNYPHSATLNFTCVPVESPPPSYSDSMIYANIPPYSANHNDSTNCLTHDTPATNQLTSNRDQGVTEMAAKHSTSSQVTAGKQANNGDVYAVVCKSREDNFSGDTVYSLADETEDDLVVVENDLYST</sequence>
<protein>
    <recommendedName>
        <fullName evidence="10">WSC domain-containing protein</fullName>
    </recommendedName>
</protein>
<dbReference type="PANTHER" id="PTHR24269">
    <property type="entry name" value="KREMEN PROTEIN"/>
    <property type="match status" value="1"/>
</dbReference>
<evidence type="ECO:0000256" key="3">
    <source>
        <dbReference type="ARBA" id="ARBA00022729"/>
    </source>
</evidence>
<keyword evidence="12" id="KW-1185">Reference proteome</keyword>
<keyword evidence="4 8" id="KW-1133">Transmembrane helix</keyword>
<evidence type="ECO:0000256" key="4">
    <source>
        <dbReference type="ARBA" id="ARBA00022989"/>
    </source>
</evidence>
<evidence type="ECO:0000313" key="12">
    <source>
        <dbReference type="Proteomes" id="UP000593567"/>
    </source>
</evidence>
<evidence type="ECO:0000313" key="11">
    <source>
        <dbReference type="EMBL" id="KAF6039091.1"/>
    </source>
</evidence>
<feature type="chain" id="PRO_5029856385" description="WSC domain-containing protein" evidence="9">
    <location>
        <begin position="19"/>
        <end position="388"/>
    </location>
</feature>
<keyword evidence="2 8" id="KW-0812">Transmembrane</keyword>
<evidence type="ECO:0000256" key="1">
    <source>
        <dbReference type="ARBA" id="ARBA00004167"/>
    </source>
</evidence>
<keyword evidence="6" id="KW-0325">Glycoprotein</keyword>
<evidence type="ECO:0000256" key="5">
    <source>
        <dbReference type="ARBA" id="ARBA00023136"/>
    </source>
</evidence>
<proteinExistence type="predicted"/>
<dbReference type="AlphaFoldDB" id="A0A7J7KLH7"/>
<gene>
    <name evidence="11" type="ORF">EB796_002602</name>
</gene>
<dbReference type="InterPro" id="IPR002889">
    <property type="entry name" value="WSC_carb-bd"/>
</dbReference>
<keyword evidence="3 9" id="KW-0732">Signal</keyword>
<organism evidence="11 12">
    <name type="scientific">Bugula neritina</name>
    <name type="common">Brown bryozoan</name>
    <name type="synonym">Sertularia neritina</name>
    <dbReference type="NCBI Taxonomy" id="10212"/>
    <lineage>
        <taxon>Eukaryota</taxon>
        <taxon>Metazoa</taxon>
        <taxon>Spiralia</taxon>
        <taxon>Lophotrochozoa</taxon>
        <taxon>Bryozoa</taxon>
        <taxon>Gymnolaemata</taxon>
        <taxon>Cheilostomatida</taxon>
        <taxon>Flustrina</taxon>
        <taxon>Buguloidea</taxon>
        <taxon>Bugulidae</taxon>
        <taxon>Bugula</taxon>
    </lineage>
</organism>
<evidence type="ECO:0000256" key="7">
    <source>
        <dbReference type="SAM" id="MobiDB-lite"/>
    </source>
</evidence>
<evidence type="ECO:0000256" key="8">
    <source>
        <dbReference type="SAM" id="Phobius"/>
    </source>
</evidence>
<dbReference type="EMBL" id="VXIV02000306">
    <property type="protein sequence ID" value="KAF6039091.1"/>
    <property type="molecule type" value="Genomic_DNA"/>
</dbReference>
<dbReference type="GO" id="GO:0005886">
    <property type="term" value="C:plasma membrane"/>
    <property type="evidence" value="ECO:0007669"/>
    <property type="project" value="TreeGrafter"/>
</dbReference>
<dbReference type="PROSITE" id="PS51212">
    <property type="entry name" value="WSC"/>
    <property type="match status" value="1"/>
</dbReference>
<feature type="signal peptide" evidence="9">
    <location>
        <begin position="1"/>
        <end position="18"/>
    </location>
</feature>